<reference evidence="2 3" key="1">
    <citation type="submission" date="2013-11" db="EMBL/GenBank/DDBJ databases">
        <title>Draft genome of the bovine lungworm Dictyocaulus viviparus.</title>
        <authorList>
            <person name="Mitreva M."/>
        </authorList>
    </citation>
    <scope>NUCLEOTIDE SEQUENCE [LARGE SCALE GENOMIC DNA]</scope>
    <source>
        <strain evidence="2 3">HannoverDv2000</strain>
    </source>
</reference>
<dbReference type="Pfam" id="PF00326">
    <property type="entry name" value="Peptidase_S9"/>
    <property type="match status" value="1"/>
</dbReference>
<feature type="domain" description="Peptidase S9 prolyl oligopeptidase catalytic" evidence="1">
    <location>
        <begin position="220"/>
        <end position="350"/>
    </location>
</feature>
<dbReference type="GO" id="GO:0006508">
    <property type="term" value="P:proteolysis"/>
    <property type="evidence" value="ECO:0007669"/>
    <property type="project" value="InterPro"/>
</dbReference>
<accession>A0A0D8XLR3</accession>
<dbReference type="SUPFAM" id="SSF53474">
    <property type="entry name" value="alpha/beta-Hydrolases"/>
    <property type="match status" value="1"/>
</dbReference>
<dbReference type="GO" id="GO:0008236">
    <property type="term" value="F:serine-type peptidase activity"/>
    <property type="evidence" value="ECO:0007669"/>
    <property type="project" value="InterPro"/>
</dbReference>
<dbReference type="PANTHER" id="PTHR12277">
    <property type="entry name" value="ALPHA/BETA HYDROLASE DOMAIN-CONTAINING PROTEIN"/>
    <property type="match status" value="1"/>
</dbReference>
<organism evidence="2 3">
    <name type="scientific">Dictyocaulus viviparus</name>
    <name type="common">Bovine lungworm</name>
    <dbReference type="NCBI Taxonomy" id="29172"/>
    <lineage>
        <taxon>Eukaryota</taxon>
        <taxon>Metazoa</taxon>
        <taxon>Ecdysozoa</taxon>
        <taxon>Nematoda</taxon>
        <taxon>Chromadorea</taxon>
        <taxon>Rhabditida</taxon>
        <taxon>Rhabditina</taxon>
        <taxon>Rhabditomorpha</taxon>
        <taxon>Strongyloidea</taxon>
        <taxon>Metastrongylidae</taxon>
        <taxon>Dictyocaulus</taxon>
    </lineage>
</organism>
<dbReference type="GO" id="GO:0008474">
    <property type="term" value="F:palmitoyl-(protein) hydrolase activity"/>
    <property type="evidence" value="ECO:0007669"/>
    <property type="project" value="TreeGrafter"/>
</dbReference>
<proteinExistence type="predicted"/>
<dbReference type="GO" id="GO:0010008">
    <property type="term" value="C:endosome membrane"/>
    <property type="evidence" value="ECO:0007669"/>
    <property type="project" value="TreeGrafter"/>
</dbReference>
<dbReference type="InterPro" id="IPR001375">
    <property type="entry name" value="Peptidase_S9_cat"/>
</dbReference>
<dbReference type="Proteomes" id="UP000053766">
    <property type="component" value="Unassembled WGS sequence"/>
</dbReference>
<keyword evidence="3" id="KW-1185">Reference proteome</keyword>
<dbReference type="InterPro" id="IPR029058">
    <property type="entry name" value="AB_hydrolase_fold"/>
</dbReference>
<dbReference type="STRING" id="29172.A0A0D8XLR3"/>
<evidence type="ECO:0000313" key="3">
    <source>
        <dbReference type="Proteomes" id="UP000053766"/>
    </source>
</evidence>
<dbReference type="PANTHER" id="PTHR12277:SF41">
    <property type="entry name" value="SERINE AMINOPEPTIDASE S33 DOMAIN-CONTAINING PROTEIN"/>
    <property type="match status" value="1"/>
</dbReference>
<dbReference type="EMBL" id="KN716453">
    <property type="protein sequence ID" value="KJH44719.1"/>
    <property type="molecule type" value="Genomic_DNA"/>
</dbReference>
<dbReference type="GO" id="GO:0005886">
    <property type="term" value="C:plasma membrane"/>
    <property type="evidence" value="ECO:0007669"/>
    <property type="project" value="TreeGrafter"/>
</dbReference>
<reference evidence="3" key="2">
    <citation type="journal article" date="2016" name="Sci. Rep.">
        <title>Dictyocaulus viviparus genome, variome and transcriptome elucidate lungworm biology and support future intervention.</title>
        <authorList>
            <person name="McNulty S.N."/>
            <person name="Strube C."/>
            <person name="Rosa B.A."/>
            <person name="Martin J.C."/>
            <person name="Tyagi R."/>
            <person name="Choi Y.J."/>
            <person name="Wang Q."/>
            <person name="Hallsworth Pepin K."/>
            <person name="Zhang X."/>
            <person name="Ozersky P."/>
            <person name="Wilson R.K."/>
            <person name="Sternberg P.W."/>
            <person name="Gasser R.B."/>
            <person name="Mitreva M."/>
        </authorList>
    </citation>
    <scope>NUCLEOTIDE SEQUENCE [LARGE SCALE GENOMIC DNA]</scope>
    <source>
        <strain evidence="3">HannoverDv2000</strain>
    </source>
</reference>
<dbReference type="AlphaFoldDB" id="A0A0D8XLR3"/>
<sequence length="382" mass="44222">MLQVEMNKRLERLCICPVTKWLLFKEKLARFNSVFCRIERGLRILCCPPLCYILPQVAFWPPPNEYFFYMDNGPPRIRKEIEGYEDAIEIARRKKKFLKVYRADKFCEMSLHQKTAYMLFFSRKTWLQTGWRIGHQHPCADDIDNVEGFIYIACVRIPTYGHSRYSILYSHPNASDLSDHIIGVPNLIDIARFYKSDVYSYDYSGFGISSGHASESNLKADIRAIYDHLLNDRGIEPNRIILMGYSIGCFASVHLACTAPYPPAGVVLQAPPTSVLRVLLWDRACFKKPFSNRSCCADRFSTYDMVCLDSSPNKICKIRVPVLVVHGEDDRKVPIVHGKAVCERAVKRVAPLWLRATHDNIENCRATWIRIRTFMKYELNKE</sequence>
<evidence type="ECO:0000259" key="1">
    <source>
        <dbReference type="Pfam" id="PF00326"/>
    </source>
</evidence>
<dbReference type="Gene3D" id="3.40.50.1820">
    <property type="entry name" value="alpha/beta hydrolase"/>
    <property type="match status" value="1"/>
</dbReference>
<name>A0A0D8XLR3_DICVI</name>
<protein>
    <recommendedName>
        <fullName evidence="1">Peptidase S9 prolyl oligopeptidase catalytic domain-containing protein</fullName>
    </recommendedName>
</protein>
<dbReference type="OrthoDB" id="446723at2759"/>
<evidence type="ECO:0000313" key="2">
    <source>
        <dbReference type="EMBL" id="KJH44719.1"/>
    </source>
</evidence>
<gene>
    <name evidence="2" type="ORF">DICVIV_09243</name>
</gene>